<feature type="transmembrane region" description="Helical" evidence="7">
    <location>
        <begin position="43"/>
        <end position="61"/>
    </location>
</feature>
<dbReference type="AlphaFoldDB" id="A0A0D0UK32"/>
<accession>A0A0D0UK32</accession>
<evidence type="ECO:0000313" key="8">
    <source>
        <dbReference type="EMBL" id="KIR48513.1"/>
    </source>
</evidence>
<dbReference type="OrthoDB" id="28257at2759"/>
<dbReference type="InterPro" id="IPR007277">
    <property type="entry name" value="Svp26/Tex261"/>
</dbReference>
<sequence>MGLLHLLAFAGGIAAFLFVTLSLASGLLWLAELIEEHSKYAKTIGMRAIYVIIGLHIVLYFTDNLPITHVAFSIVCHLVYLSNFSPSWPFISLTSPRFILSCILVVGDHFVWFFHFAAVAQEAKHYRVPKYRYGGQQVKAAGNNPSFGDVAAFFAICVWFVPLYLFLSLSANDNALPSFDSSAPPSPSGSHVNLSSPNLQPVADRKHSTSLIKSALVPLLSLLPSIRSRSKRRNSEGLIAPRSPSKSSPLPSPALQSPNYYPWGTEEKPMSSPGFNPSHGSMTPLGRLKTPPPPRRTQSELQIRTRGNLHSGPQAEEGMRKVSVGRQEGLSSSTNLLPAIGNETELFKRKAD</sequence>
<dbReference type="PANTHER" id="PTHR13144:SF0">
    <property type="entry name" value="PROTEIN TEX261"/>
    <property type="match status" value="1"/>
</dbReference>
<feature type="region of interest" description="Disordered" evidence="6">
    <location>
        <begin position="231"/>
        <end position="337"/>
    </location>
</feature>
<keyword evidence="3 7" id="KW-0812">Transmembrane</keyword>
<evidence type="ECO:0000256" key="6">
    <source>
        <dbReference type="SAM" id="MobiDB-lite"/>
    </source>
</evidence>
<dbReference type="GO" id="GO:0097020">
    <property type="term" value="F:COPII receptor activity"/>
    <property type="evidence" value="ECO:0007669"/>
    <property type="project" value="InterPro"/>
</dbReference>
<dbReference type="GO" id="GO:0030134">
    <property type="term" value="C:COPII-coated ER to Golgi transport vesicle"/>
    <property type="evidence" value="ECO:0007669"/>
    <property type="project" value="TreeGrafter"/>
</dbReference>
<reference evidence="8" key="1">
    <citation type="submission" date="2015-01" db="EMBL/GenBank/DDBJ databases">
        <title>The Genome Sequence of Cryptococcus gattii CA1280.</title>
        <authorList>
            <consortium name="The Broad Institute Genomics Platform"/>
            <person name="Cuomo C."/>
            <person name="Litvintseva A."/>
            <person name="Chen Y."/>
            <person name="Heitman J."/>
            <person name="Sun S."/>
            <person name="Springer D."/>
            <person name="Dromer F."/>
            <person name="Young S."/>
            <person name="Zeng Q."/>
            <person name="Gargeya S."/>
            <person name="Abouelleil A."/>
            <person name="Alvarado L."/>
            <person name="Chapman S.B."/>
            <person name="Gainer-Dewar J."/>
            <person name="Goldberg J."/>
            <person name="Griggs A."/>
            <person name="Gujja S."/>
            <person name="Hansen M."/>
            <person name="Howarth C."/>
            <person name="Imamovic A."/>
            <person name="Larimer J."/>
            <person name="Murphy C."/>
            <person name="Naylor J."/>
            <person name="Pearson M."/>
            <person name="Priest M."/>
            <person name="Roberts A."/>
            <person name="Saif S."/>
            <person name="Shea T."/>
            <person name="Sykes S."/>
            <person name="Wortman J."/>
            <person name="Nusbaum C."/>
            <person name="Birren B."/>
        </authorList>
    </citation>
    <scope>NUCLEOTIDE SEQUENCE [LARGE SCALE GENOMIC DNA]</scope>
    <source>
        <strain evidence="8">CA1280</strain>
    </source>
</reference>
<feature type="transmembrane region" description="Helical" evidence="7">
    <location>
        <begin position="98"/>
        <end position="120"/>
    </location>
</feature>
<dbReference type="GO" id="GO:0006888">
    <property type="term" value="P:endoplasmic reticulum to Golgi vesicle-mediated transport"/>
    <property type="evidence" value="ECO:0007669"/>
    <property type="project" value="InterPro"/>
</dbReference>
<evidence type="ECO:0000256" key="5">
    <source>
        <dbReference type="ARBA" id="ARBA00023136"/>
    </source>
</evidence>
<evidence type="ECO:0000256" key="7">
    <source>
        <dbReference type="SAM" id="Phobius"/>
    </source>
</evidence>
<evidence type="ECO:0000256" key="4">
    <source>
        <dbReference type="ARBA" id="ARBA00022989"/>
    </source>
</evidence>
<evidence type="ECO:0000256" key="3">
    <source>
        <dbReference type="ARBA" id="ARBA00022692"/>
    </source>
</evidence>
<keyword evidence="4 7" id="KW-1133">Transmembrane helix</keyword>
<comment type="similarity">
    <text evidence="2">Belongs to the SVP26 family.</text>
</comment>
<dbReference type="GO" id="GO:0000139">
    <property type="term" value="C:Golgi membrane"/>
    <property type="evidence" value="ECO:0007669"/>
    <property type="project" value="TreeGrafter"/>
</dbReference>
<feature type="transmembrane region" description="Helical" evidence="7">
    <location>
        <begin position="67"/>
        <end position="86"/>
    </location>
</feature>
<evidence type="ECO:0000256" key="2">
    <source>
        <dbReference type="ARBA" id="ARBA00008096"/>
    </source>
</evidence>
<evidence type="ECO:0000256" key="1">
    <source>
        <dbReference type="ARBA" id="ARBA00004141"/>
    </source>
</evidence>
<dbReference type="EMBL" id="KN847977">
    <property type="protein sequence ID" value="KIR48513.1"/>
    <property type="molecule type" value="Genomic_DNA"/>
</dbReference>
<feature type="transmembrane region" description="Helical" evidence="7">
    <location>
        <begin position="6"/>
        <end position="31"/>
    </location>
</feature>
<dbReference type="Pfam" id="PF04148">
    <property type="entry name" value="Erv26"/>
    <property type="match status" value="1"/>
</dbReference>
<dbReference type="PANTHER" id="PTHR13144">
    <property type="entry name" value="TEX261 PROTEIN"/>
    <property type="match status" value="1"/>
</dbReference>
<gene>
    <name evidence="8" type="ORF">I312_02361</name>
</gene>
<feature type="compositionally biased region" description="Low complexity" evidence="6">
    <location>
        <begin position="240"/>
        <end position="258"/>
    </location>
</feature>
<proteinExistence type="inferred from homology"/>
<comment type="subcellular location">
    <subcellularLocation>
        <location evidence="1">Membrane</location>
        <topology evidence="1">Multi-pass membrane protein</topology>
    </subcellularLocation>
</comment>
<keyword evidence="5 7" id="KW-0472">Membrane</keyword>
<dbReference type="HOGENOM" id="CLU_058268_1_0_1"/>
<organism evidence="8">
    <name type="scientific">Cryptococcus bacillisporus CA1280</name>
    <dbReference type="NCBI Taxonomy" id="1296109"/>
    <lineage>
        <taxon>Eukaryota</taxon>
        <taxon>Fungi</taxon>
        <taxon>Dikarya</taxon>
        <taxon>Basidiomycota</taxon>
        <taxon>Agaricomycotina</taxon>
        <taxon>Tremellomycetes</taxon>
        <taxon>Tremellales</taxon>
        <taxon>Cryptococcaceae</taxon>
        <taxon>Cryptococcus</taxon>
        <taxon>Cryptococcus gattii species complex</taxon>
    </lineage>
</organism>
<dbReference type="GO" id="GO:0005789">
    <property type="term" value="C:endoplasmic reticulum membrane"/>
    <property type="evidence" value="ECO:0007669"/>
    <property type="project" value="TreeGrafter"/>
</dbReference>
<name>A0A0D0UK32_CRYGA</name>
<feature type="transmembrane region" description="Helical" evidence="7">
    <location>
        <begin position="150"/>
        <end position="169"/>
    </location>
</feature>
<protein>
    <submittedName>
        <fullName evidence="8">Endoplasmic reticulum protein</fullName>
    </submittedName>
</protein>
<feature type="region of interest" description="Disordered" evidence="6">
    <location>
        <begin position="180"/>
        <end position="205"/>
    </location>
</feature>